<name>A0ABU2JN28_9ACTN</name>
<gene>
    <name evidence="1" type="ORF">RM844_07345</name>
</gene>
<keyword evidence="2" id="KW-1185">Reference proteome</keyword>
<evidence type="ECO:0000313" key="2">
    <source>
        <dbReference type="Proteomes" id="UP001183410"/>
    </source>
</evidence>
<organism evidence="1 2">
    <name type="scientific">Streptomyces chisholmiae</name>
    <dbReference type="NCBI Taxonomy" id="3075540"/>
    <lineage>
        <taxon>Bacteria</taxon>
        <taxon>Bacillati</taxon>
        <taxon>Actinomycetota</taxon>
        <taxon>Actinomycetes</taxon>
        <taxon>Kitasatosporales</taxon>
        <taxon>Streptomycetaceae</taxon>
        <taxon>Streptomyces</taxon>
    </lineage>
</organism>
<sequence length="97" mass="10587">MDEPQPAALNLWCPTCSTHHAECDGHRRAAPVVPASLAWVDLDRLTPAQWAGTACVRCGGAFAPRGMTHRWLGEVITATGLRRVLYDHAHHTPQHGC</sequence>
<dbReference type="RefSeq" id="WP_311666112.1">
    <property type="nucleotide sequence ID" value="NZ_JAVREO010000003.1"/>
</dbReference>
<comment type="caution">
    <text evidence="1">The sequence shown here is derived from an EMBL/GenBank/DDBJ whole genome shotgun (WGS) entry which is preliminary data.</text>
</comment>
<dbReference type="EMBL" id="JAVREO010000003">
    <property type="protein sequence ID" value="MDT0266109.1"/>
    <property type="molecule type" value="Genomic_DNA"/>
</dbReference>
<reference evidence="2" key="1">
    <citation type="submission" date="2023-07" db="EMBL/GenBank/DDBJ databases">
        <title>30 novel species of actinomycetes from the DSMZ collection.</title>
        <authorList>
            <person name="Nouioui I."/>
        </authorList>
    </citation>
    <scope>NUCLEOTIDE SEQUENCE [LARGE SCALE GENOMIC DNA]</scope>
    <source>
        <strain evidence="2">DSM 44915</strain>
    </source>
</reference>
<accession>A0ABU2JN28</accession>
<evidence type="ECO:0000313" key="1">
    <source>
        <dbReference type="EMBL" id="MDT0266109.1"/>
    </source>
</evidence>
<dbReference type="Proteomes" id="UP001183410">
    <property type="component" value="Unassembled WGS sequence"/>
</dbReference>
<proteinExistence type="predicted"/>
<protein>
    <submittedName>
        <fullName evidence="1">Uncharacterized protein</fullName>
    </submittedName>
</protein>